<dbReference type="PROSITE" id="PS00107">
    <property type="entry name" value="PROTEIN_KINASE_ATP"/>
    <property type="match status" value="1"/>
</dbReference>
<dbReference type="Gene3D" id="1.10.510.10">
    <property type="entry name" value="Transferase(Phosphotransferase) domain 1"/>
    <property type="match status" value="1"/>
</dbReference>
<dbReference type="Proteomes" id="UP001374584">
    <property type="component" value="Unassembled WGS sequence"/>
</dbReference>
<proteinExistence type="inferred from homology"/>
<dbReference type="FunFam" id="1.10.510.10:FF:000359">
    <property type="entry name" value="Mitogen-activated protein kinase 1, putative, expressed"/>
    <property type="match status" value="1"/>
</dbReference>
<dbReference type="PANTHER" id="PTHR48016:SF29">
    <property type="entry name" value="MITOGEN-ACTIVATED PROTEIN KINASE KINASE KINASE 1-RELATED"/>
    <property type="match status" value="1"/>
</dbReference>
<dbReference type="GO" id="GO:0004709">
    <property type="term" value="F:MAP kinase kinase kinase activity"/>
    <property type="evidence" value="ECO:0007669"/>
    <property type="project" value="UniProtKB-EC"/>
</dbReference>
<protein>
    <recommendedName>
        <fullName evidence="2">mitogen-activated protein kinase kinase kinase</fullName>
        <ecNumber evidence="2">2.7.11.25</ecNumber>
    </recommendedName>
</protein>
<feature type="domain" description="Protein kinase" evidence="12">
    <location>
        <begin position="142"/>
        <end position="395"/>
    </location>
</feature>
<organism evidence="13 14">
    <name type="scientific">Phaseolus coccineus</name>
    <name type="common">Scarlet runner bean</name>
    <name type="synonym">Phaseolus multiflorus</name>
    <dbReference type="NCBI Taxonomy" id="3886"/>
    <lineage>
        <taxon>Eukaryota</taxon>
        <taxon>Viridiplantae</taxon>
        <taxon>Streptophyta</taxon>
        <taxon>Embryophyta</taxon>
        <taxon>Tracheophyta</taxon>
        <taxon>Spermatophyta</taxon>
        <taxon>Magnoliopsida</taxon>
        <taxon>eudicotyledons</taxon>
        <taxon>Gunneridae</taxon>
        <taxon>Pentapetalae</taxon>
        <taxon>rosids</taxon>
        <taxon>fabids</taxon>
        <taxon>Fabales</taxon>
        <taxon>Fabaceae</taxon>
        <taxon>Papilionoideae</taxon>
        <taxon>50 kb inversion clade</taxon>
        <taxon>NPAAA clade</taxon>
        <taxon>indigoferoid/millettioid clade</taxon>
        <taxon>Phaseoleae</taxon>
        <taxon>Phaseolus</taxon>
    </lineage>
</organism>
<dbReference type="Pfam" id="PF00069">
    <property type="entry name" value="Pkinase"/>
    <property type="match status" value="1"/>
</dbReference>
<evidence type="ECO:0000256" key="4">
    <source>
        <dbReference type="ARBA" id="ARBA00022679"/>
    </source>
</evidence>
<feature type="binding site" evidence="10">
    <location>
        <position position="170"/>
    </location>
    <ligand>
        <name>ATP</name>
        <dbReference type="ChEBI" id="CHEBI:30616"/>
    </ligand>
</feature>
<keyword evidence="4" id="KW-0808">Transferase</keyword>
<keyword evidence="5 10" id="KW-0547">Nucleotide-binding</keyword>
<evidence type="ECO:0000259" key="12">
    <source>
        <dbReference type="PROSITE" id="PS50011"/>
    </source>
</evidence>
<evidence type="ECO:0000256" key="5">
    <source>
        <dbReference type="ARBA" id="ARBA00022741"/>
    </source>
</evidence>
<feature type="compositionally biased region" description="Acidic residues" evidence="11">
    <location>
        <begin position="117"/>
        <end position="131"/>
    </location>
</feature>
<dbReference type="Gene3D" id="3.30.200.20">
    <property type="entry name" value="Phosphorylase Kinase, domain 1"/>
    <property type="match status" value="1"/>
</dbReference>
<dbReference type="InterPro" id="IPR017441">
    <property type="entry name" value="Protein_kinase_ATP_BS"/>
</dbReference>
<evidence type="ECO:0000256" key="10">
    <source>
        <dbReference type="PROSITE-ProRule" id="PRU10141"/>
    </source>
</evidence>
<comment type="catalytic activity">
    <reaction evidence="9">
        <text>L-seryl-[protein] + ATP = O-phospho-L-seryl-[protein] + ADP + H(+)</text>
        <dbReference type="Rhea" id="RHEA:17989"/>
        <dbReference type="Rhea" id="RHEA-COMP:9863"/>
        <dbReference type="Rhea" id="RHEA-COMP:11604"/>
        <dbReference type="ChEBI" id="CHEBI:15378"/>
        <dbReference type="ChEBI" id="CHEBI:29999"/>
        <dbReference type="ChEBI" id="CHEBI:30616"/>
        <dbReference type="ChEBI" id="CHEBI:83421"/>
        <dbReference type="ChEBI" id="CHEBI:456216"/>
        <dbReference type="EC" id="2.7.11.25"/>
    </reaction>
</comment>
<evidence type="ECO:0000256" key="2">
    <source>
        <dbReference type="ARBA" id="ARBA00012406"/>
    </source>
</evidence>
<evidence type="ECO:0000256" key="9">
    <source>
        <dbReference type="ARBA" id="ARBA00048329"/>
    </source>
</evidence>
<evidence type="ECO:0000313" key="14">
    <source>
        <dbReference type="Proteomes" id="UP001374584"/>
    </source>
</evidence>
<keyword evidence="7 10" id="KW-0067">ATP-binding</keyword>
<dbReference type="InterPro" id="IPR000719">
    <property type="entry name" value="Prot_kinase_dom"/>
</dbReference>
<keyword evidence="3" id="KW-0723">Serine/threonine-protein kinase</keyword>
<dbReference type="SMART" id="SM00220">
    <property type="entry name" value="S_TKc"/>
    <property type="match status" value="1"/>
</dbReference>
<feature type="region of interest" description="Disordered" evidence="11">
    <location>
        <begin position="114"/>
        <end position="138"/>
    </location>
</feature>
<gene>
    <name evidence="13" type="ORF">VNO80_28387</name>
</gene>
<keyword evidence="14" id="KW-1185">Reference proteome</keyword>
<name>A0AAN9L8Y9_PHACN</name>
<dbReference type="EC" id="2.7.11.25" evidence="2"/>
<dbReference type="InterPro" id="IPR011009">
    <property type="entry name" value="Kinase-like_dom_sf"/>
</dbReference>
<evidence type="ECO:0000256" key="11">
    <source>
        <dbReference type="SAM" id="MobiDB-lite"/>
    </source>
</evidence>
<dbReference type="PANTHER" id="PTHR48016">
    <property type="entry name" value="MAP KINASE KINASE KINASE SSK2-RELATED-RELATED"/>
    <property type="match status" value="1"/>
</dbReference>
<evidence type="ECO:0000313" key="13">
    <source>
        <dbReference type="EMBL" id="KAK7331650.1"/>
    </source>
</evidence>
<dbReference type="GO" id="GO:1902065">
    <property type="term" value="P:response to L-glutamate"/>
    <property type="evidence" value="ECO:0007669"/>
    <property type="project" value="UniProtKB-ARBA"/>
</dbReference>
<dbReference type="GO" id="GO:0005737">
    <property type="term" value="C:cytoplasm"/>
    <property type="evidence" value="ECO:0007669"/>
    <property type="project" value="TreeGrafter"/>
</dbReference>
<dbReference type="InterPro" id="IPR050538">
    <property type="entry name" value="MAP_kinase_kinase_kinase"/>
</dbReference>
<comment type="similarity">
    <text evidence="1">Belongs to the protein kinase superfamily. STE Ser/Thr protein kinase family. MAP kinase kinase kinase subfamily.</text>
</comment>
<dbReference type="AlphaFoldDB" id="A0AAN9L8Y9"/>
<dbReference type="EMBL" id="JAYMYR010000011">
    <property type="protein sequence ID" value="KAK7331650.1"/>
    <property type="molecule type" value="Genomic_DNA"/>
</dbReference>
<dbReference type="PROSITE" id="PS50011">
    <property type="entry name" value="PROTEIN_KINASE_DOM"/>
    <property type="match status" value="1"/>
</dbReference>
<dbReference type="GO" id="GO:0005524">
    <property type="term" value="F:ATP binding"/>
    <property type="evidence" value="ECO:0007669"/>
    <property type="project" value="UniProtKB-UniRule"/>
</dbReference>
<dbReference type="PROSITE" id="PS00108">
    <property type="entry name" value="PROTEIN_KINASE_ST"/>
    <property type="match status" value="1"/>
</dbReference>
<dbReference type="InterPro" id="IPR008271">
    <property type="entry name" value="Ser/Thr_kinase_AS"/>
</dbReference>
<accession>A0AAN9L8Y9</accession>
<evidence type="ECO:0000256" key="8">
    <source>
        <dbReference type="ARBA" id="ARBA00047559"/>
    </source>
</evidence>
<evidence type="ECO:0000256" key="7">
    <source>
        <dbReference type="ARBA" id="ARBA00022840"/>
    </source>
</evidence>
<reference evidence="13 14" key="1">
    <citation type="submission" date="2024-01" db="EMBL/GenBank/DDBJ databases">
        <title>The genomes of 5 underutilized Papilionoideae crops provide insights into root nodulation and disease resistanc.</title>
        <authorList>
            <person name="Jiang F."/>
        </authorList>
    </citation>
    <scope>NUCLEOTIDE SEQUENCE [LARGE SCALE GENOMIC DNA]</scope>
    <source>
        <strain evidence="13">JINMINGXINNONG_FW02</strain>
        <tissue evidence="13">Leaves</tissue>
    </source>
</reference>
<evidence type="ECO:0000256" key="1">
    <source>
        <dbReference type="ARBA" id="ARBA00006529"/>
    </source>
</evidence>
<comment type="catalytic activity">
    <reaction evidence="8">
        <text>L-threonyl-[protein] + ATP = O-phospho-L-threonyl-[protein] + ADP + H(+)</text>
        <dbReference type="Rhea" id="RHEA:46608"/>
        <dbReference type="Rhea" id="RHEA-COMP:11060"/>
        <dbReference type="Rhea" id="RHEA-COMP:11605"/>
        <dbReference type="ChEBI" id="CHEBI:15378"/>
        <dbReference type="ChEBI" id="CHEBI:30013"/>
        <dbReference type="ChEBI" id="CHEBI:30616"/>
        <dbReference type="ChEBI" id="CHEBI:61977"/>
        <dbReference type="ChEBI" id="CHEBI:456216"/>
        <dbReference type="EC" id="2.7.11.25"/>
    </reaction>
</comment>
<keyword evidence="6" id="KW-0418">Kinase</keyword>
<evidence type="ECO:0000256" key="6">
    <source>
        <dbReference type="ARBA" id="ARBA00022777"/>
    </source>
</evidence>
<dbReference type="SUPFAM" id="SSF56112">
    <property type="entry name" value="Protein kinase-like (PK-like)"/>
    <property type="match status" value="1"/>
</dbReference>
<evidence type="ECO:0000256" key="3">
    <source>
        <dbReference type="ARBA" id="ARBA00022527"/>
    </source>
</evidence>
<comment type="caution">
    <text evidence="13">The sequence shown here is derived from an EMBL/GenBank/DDBJ whole genome shotgun (WGS) entry which is preliminary data.</text>
</comment>
<sequence length="504" mass="55678">MASFIRRIEAAIKSSSDSILGKGECRVRGFGSEVDSGIRSRTATNSEISSVHGYGWAVENGIKSTTAPNLETQDSVHSFGWVVDNAMKSTVAPNPPPLHGFASAVDNGISSNVGAEAEAEAETDAEAETEESANREMSMGSWQKGYLLGQGSFGTVYEGVSEDGFFFAVKEVSLLNDRSHGKQSIFQLQQERTLLSQFRHDNIVQYLGTDKDNDKQYIFLELAAKGSLADLYKKYCLIDSEVSAYTKQILSCLKYLHDRNVIHRDIKCANILVDATGSVKLADFGLAKVTKLNDVNSIGGSLYWMAPEVVNLRSRGYGLAADIWSLGCTVLEMLIRQPPYSHLEPKQAVLRIGKGELPLIPESLSTYARDFILKCLQVNPNERPIAAQLLEHPFINTFQQKSNLSEQTWQDSVGGECLSRILVELFLLEKAQNGRRFYQQLDLQLLSILIMVLPPNWETTCRSLHVGKIAEEKAGSDTKVDNQKSIEEISRKEVLGAKGPMISK</sequence>